<evidence type="ECO:0000256" key="6">
    <source>
        <dbReference type="ARBA" id="ARBA00022989"/>
    </source>
</evidence>
<dbReference type="NCBIfam" id="TIGR00711">
    <property type="entry name" value="efflux_EmrB"/>
    <property type="match status" value="1"/>
</dbReference>
<feature type="transmembrane region" description="Helical" evidence="8">
    <location>
        <begin position="414"/>
        <end position="433"/>
    </location>
</feature>
<dbReference type="PANTHER" id="PTHR42718">
    <property type="entry name" value="MAJOR FACILITATOR SUPERFAMILY MULTIDRUG TRANSPORTER MFSC"/>
    <property type="match status" value="1"/>
</dbReference>
<feature type="transmembrane region" description="Helical" evidence="8">
    <location>
        <begin position="317"/>
        <end position="335"/>
    </location>
</feature>
<keyword evidence="6 8" id="KW-1133">Transmembrane helix</keyword>
<dbReference type="PANTHER" id="PTHR42718:SF9">
    <property type="entry name" value="MAJOR FACILITATOR SUPERFAMILY MULTIDRUG TRANSPORTER MFSC"/>
    <property type="match status" value="1"/>
</dbReference>
<keyword evidence="11" id="KW-1185">Reference proteome</keyword>
<dbReference type="GO" id="GO:0022857">
    <property type="term" value="F:transmembrane transporter activity"/>
    <property type="evidence" value="ECO:0007669"/>
    <property type="project" value="InterPro"/>
</dbReference>
<dbReference type="Gene3D" id="1.20.1250.20">
    <property type="entry name" value="MFS general substrate transporter like domains"/>
    <property type="match status" value="1"/>
</dbReference>
<evidence type="ECO:0000313" key="11">
    <source>
        <dbReference type="Proteomes" id="UP000477911"/>
    </source>
</evidence>
<evidence type="ECO:0000259" key="9">
    <source>
        <dbReference type="PROSITE" id="PS50850"/>
    </source>
</evidence>
<dbReference type="Proteomes" id="UP000477911">
    <property type="component" value="Unassembled WGS sequence"/>
</dbReference>
<keyword evidence="7 8" id="KW-0472">Membrane</keyword>
<accession>A0A6L7G961</accession>
<dbReference type="PROSITE" id="PS50850">
    <property type="entry name" value="MFS"/>
    <property type="match status" value="1"/>
</dbReference>
<dbReference type="RefSeq" id="WP_160895357.1">
    <property type="nucleotide sequence ID" value="NZ_WUMU01000017.1"/>
</dbReference>
<keyword evidence="4" id="KW-1003">Cell membrane</keyword>
<evidence type="ECO:0000256" key="7">
    <source>
        <dbReference type="ARBA" id="ARBA00023136"/>
    </source>
</evidence>
<feature type="transmembrane region" description="Helical" evidence="8">
    <location>
        <begin position="347"/>
        <end position="365"/>
    </location>
</feature>
<dbReference type="AlphaFoldDB" id="A0A6L7G961"/>
<dbReference type="SUPFAM" id="SSF103473">
    <property type="entry name" value="MFS general substrate transporter"/>
    <property type="match status" value="1"/>
</dbReference>
<feature type="transmembrane region" description="Helical" evidence="8">
    <location>
        <begin position="121"/>
        <end position="139"/>
    </location>
</feature>
<comment type="caution">
    <text evidence="10">The sequence shown here is derived from an EMBL/GenBank/DDBJ whole genome shotgun (WGS) entry which is preliminary data.</text>
</comment>
<dbReference type="PRINTS" id="PR01036">
    <property type="entry name" value="TCRTETB"/>
</dbReference>
<proteinExistence type="inferred from homology"/>
<evidence type="ECO:0000256" key="8">
    <source>
        <dbReference type="SAM" id="Phobius"/>
    </source>
</evidence>
<feature type="domain" description="Major facilitator superfamily (MFS) profile" evidence="9">
    <location>
        <begin position="23"/>
        <end position="478"/>
    </location>
</feature>
<dbReference type="InterPro" id="IPR011701">
    <property type="entry name" value="MFS"/>
</dbReference>
<dbReference type="GO" id="GO:0005886">
    <property type="term" value="C:plasma membrane"/>
    <property type="evidence" value="ECO:0007669"/>
    <property type="project" value="UniProtKB-SubCell"/>
</dbReference>
<feature type="transmembrane region" description="Helical" evidence="8">
    <location>
        <begin position="21"/>
        <end position="41"/>
    </location>
</feature>
<keyword evidence="5 8" id="KW-0812">Transmembrane</keyword>
<dbReference type="InterPro" id="IPR020846">
    <property type="entry name" value="MFS_dom"/>
</dbReference>
<comment type="subcellular location">
    <subcellularLocation>
        <location evidence="1">Cell membrane</location>
        <topology evidence="1">Multi-pass membrane protein</topology>
    </subcellularLocation>
</comment>
<evidence type="ECO:0000256" key="4">
    <source>
        <dbReference type="ARBA" id="ARBA00022475"/>
    </source>
</evidence>
<gene>
    <name evidence="10" type="ORF">GR170_15430</name>
</gene>
<feature type="transmembrane region" description="Helical" evidence="8">
    <location>
        <begin position="242"/>
        <end position="262"/>
    </location>
</feature>
<feature type="transmembrane region" description="Helical" evidence="8">
    <location>
        <begin position="210"/>
        <end position="230"/>
    </location>
</feature>
<evidence type="ECO:0000313" key="10">
    <source>
        <dbReference type="EMBL" id="MXN19233.1"/>
    </source>
</evidence>
<dbReference type="InterPro" id="IPR036259">
    <property type="entry name" value="MFS_trans_sf"/>
</dbReference>
<reference evidence="10 11" key="1">
    <citation type="submission" date="2019-12" db="EMBL/GenBank/DDBJ databases">
        <authorList>
            <person name="Li M."/>
        </authorList>
    </citation>
    <scope>NUCLEOTIDE SEQUENCE [LARGE SCALE GENOMIC DNA]</scope>
    <source>
        <strain evidence="10 11">GBMRC 2024</strain>
    </source>
</reference>
<feature type="transmembrane region" description="Helical" evidence="8">
    <location>
        <begin position="453"/>
        <end position="474"/>
    </location>
</feature>
<evidence type="ECO:0000256" key="3">
    <source>
        <dbReference type="ARBA" id="ARBA00022448"/>
    </source>
</evidence>
<feature type="transmembrane region" description="Helical" evidence="8">
    <location>
        <begin position="176"/>
        <end position="198"/>
    </location>
</feature>
<sequence length="483" mass="50594">MQSTDMPPAAAAPGDDAARNRLVIGLLMISTFAVILNETVMGVALPRLMHDLGITASQGQWLTTAFLLTMAVVIPITGFLIQGQSTRFVFILAMSLFSTGTLLCALAPGLGMLILGRIVQASGTAIMMPLLMTTVMTLVPPESRGKTMGNISIVISVAPAIGPTISGLVLEVLSWRWLFIVMLPVGLAALSLGAAKMVNVTTPRKVRLDLLSVPMAALGFGGLVYGLSAIGEGHGKGGPLPLWLPLAGAAVVLALFVARQLILARQDRALLDLRTFRVKVFTVAVIMMGLAMMALFGMIILLPIYMQTVMGLSTLHAGLLLLPGGLLMGVMSPLVGRLFDRFGARKLVIPGAIAVSIGLWLMTLLGTSSSMWMVLAAHVIFSFGLAFLFTPLFTSGLGSLPKDLYSHGSATLGTIQQVAGAAGIALFVSVMSIRIGQSMAEGAPLTEATADGLHLALTYGAVISLLMIVAGFFVRRPPAQPPV</sequence>
<dbReference type="Gene3D" id="1.20.1720.10">
    <property type="entry name" value="Multidrug resistance protein D"/>
    <property type="match status" value="1"/>
</dbReference>
<evidence type="ECO:0000256" key="1">
    <source>
        <dbReference type="ARBA" id="ARBA00004651"/>
    </source>
</evidence>
<organism evidence="10 11">
    <name type="scientific">Pseudooceanicola albus</name>
    <dbReference type="NCBI Taxonomy" id="2692189"/>
    <lineage>
        <taxon>Bacteria</taxon>
        <taxon>Pseudomonadati</taxon>
        <taxon>Pseudomonadota</taxon>
        <taxon>Alphaproteobacteria</taxon>
        <taxon>Rhodobacterales</taxon>
        <taxon>Paracoccaceae</taxon>
        <taxon>Pseudooceanicola</taxon>
    </lineage>
</organism>
<dbReference type="CDD" id="cd17503">
    <property type="entry name" value="MFS_LmrB_MDR_like"/>
    <property type="match status" value="1"/>
</dbReference>
<feature type="transmembrane region" description="Helical" evidence="8">
    <location>
        <begin position="88"/>
        <end position="115"/>
    </location>
</feature>
<dbReference type="Pfam" id="PF07690">
    <property type="entry name" value="MFS_1"/>
    <property type="match status" value="1"/>
</dbReference>
<evidence type="ECO:0000256" key="2">
    <source>
        <dbReference type="ARBA" id="ARBA00008537"/>
    </source>
</evidence>
<evidence type="ECO:0000256" key="5">
    <source>
        <dbReference type="ARBA" id="ARBA00022692"/>
    </source>
</evidence>
<feature type="transmembrane region" description="Helical" evidence="8">
    <location>
        <begin position="61"/>
        <end position="81"/>
    </location>
</feature>
<protein>
    <submittedName>
        <fullName evidence="10">DHA2 family efflux MFS transporter permease subunit</fullName>
    </submittedName>
</protein>
<feature type="transmembrane region" description="Helical" evidence="8">
    <location>
        <begin position="371"/>
        <end position="393"/>
    </location>
</feature>
<keyword evidence="3" id="KW-0813">Transport</keyword>
<name>A0A6L7G961_9RHOB</name>
<comment type="similarity">
    <text evidence="2">Belongs to the major facilitator superfamily. EmrB family.</text>
</comment>
<feature type="transmembrane region" description="Helical" evidence="8">
    <location>
        <begin position="283"/>
        <end position="305"/>
    </location>
</feature>
<dbReference type="InterPro" id="IPR004638">
    <property type="entry name" value="EmrB-like"/>
</dbReference>
<feature type="transmembrane region" description="Helical" evidence="8">
    <location>
        <begin position="151"/>
        <end position="170"/>
    </location>
</feature>
<dbReference type="EMBL" id="WUMU01000017">
    <property type="protein sequence ID" value="MXN19233.1"/>
    <property type="molecule type" value="Genomic_DNA"/>
</dbReference>